<dbReference type="EMBL" id="KZ288204">
    <property type="protein sequence ID" value="PBC33151.1"/>
    <property type="molecule type" value="Genomic_DNA"/>
</dbReference>
<dbReference type="PANTHER" id="PTHR46540">
    <property type="entry name" value="TETRATRICOPEPTIDE REPEAT PROTEIN 12"/>
    <property type="match status" value="1"/>
</dbReference>
<dbReference type="InterPro" id="IPR011333">
    <property type="entry name" value="SKP1/BTB/POZ_sf"/>
</dbReference>
<dbReference type="GO" id="GO:0007288">
    <property type="term" value="P:sperm axoneme assembly"/>
    <property type="evidence" value="ECO:0007669"/>
    <property type="project" value="TreeGrafter"/>
</dbReference>
<dbReference type="STRING" id="94128.A0A2A3EQ32"/>
<dbReference type="CDD" id="cd18315">
    <property type="entry name" value="BTB_POZ_BAB-like"/>
    <property type="match status" value="1"/>
</dbReference>
<dbReference type="Pfam" id="PF00651">
    <property type="entry name" value="BTB"/>
    <property type="match status" value="1"/>
</dbReference>
<dbReference type="SMART" id="SM00225">
    <property type="entry name" value="BTB"/>
    <property type="match status" value="1"/>
</dbReference>
<sequence length="625" mass="71197">MKEETVLSLKWHSFPSHLAVSLDTCYEKQQFVDLSLVCKDGTIIKCHKMVLANSSSFFRRLLVANDHPHPMIILHDIEADDLKTIVNFMYCGEIQVVQSEVRRLLKLAEILEVTGLRHIKTSVLVGESNNASHDTSRKTTTVSRLKIEETKSLPTKTVPDHDSNIRSQTKTNNQTKFTSSTHLHKSGNKVPLEVTKKNEEANINLLSQCLDTGKSGISIVDINDMPSTSRGISNPPPQKRKESSESVISWPRVLSAISKDKSLPLKKLCIMDEVEITAGKPSATNQEFQRNEPLDRRKQRTNSESNESMKCAVYIKDEVDIFEMEEDADMDPLEVEEIENESSDTIMGSSQIFPVTNVEQTYYNAGTLSEYPPRKGSNEGQQIMDNLSVDKHVTEEEFQNFMHRVTEVEKIVKKLASSNPEEQEHGQILADEILDGRSENIICDDTELKIKMNRTVINKCSINKSSTNEEMSKEAFMKSVEKDAKERAENRKIRNERAETLKTIGNGAFKEKNYEKAVTYYSKALEQRKDSTVLWNNRALSYIQLGLFEKALSDCEWALKVNNTNLKALLNSAKCYKQLGDETKYKEYILLAKERNPHLTNFINEFEESLEMRFKYQASSVNNIN</sequence>
<feature type="compositionally biased region" description="Polar residues" evidence="2">
    <location>
        <begin position="165"/>
        <end position="181"/>
    </location>
</feature>
<evidence type="ECO:0000256" key="1">
    <source>
        <dbReference type="PROSITE-ProRule" id="PRU00339"/>
    </source>
</evidence>
<gene>
    <name evidence="4" type="ORF">APICC_09587</name>
</gene>
<dbReference type="SUPFAM" id="SSF48452">
    <property type="entry name" value="TPR-like"/>
    <property type="match status" value="1"/>
</dbReference>
<proteinExistence type="predicted"/>
<dbReference type="PROSITE" id="PS50097">
    <property type="entry name" value="BTB"/>
    <property type="match status" value="1"/>
</dbReference>
<dbReference type="InterPro" id="IPR011990">
    <property type="entry name" value="TPR-like_helical_dom_sf"/>
</dbReference>
<keyword evidence="5" id="KW-1185">Reference proteome</keyword>
<dbReference type="Gene3D" id="3.30.710.10">
    <property type="entry name" value="Potassium Channel Kv1.1, Chain A"/>
    <property type="match status" value="1"/>
</dbReference>
<feature type="domain" description="BTB" evidence="3">
    <location>
        <begin position="32"/>
        <end position="98"/>
    </location>
</feature>
<dbReference type="Pfam" id="PF13181">
    <property type="entry name" value="TPR_8"/>
    <property type="match status" value="2"/>
</dbReference>
<name>A0A2A3EQ32_APICC</name>
<feature type="repeat" description="TPR" evidence="1">
    <location>
        <begin position="498"/>
        <end position="531"/>
    </location>
</feature>
<dbReference type="PROSITE" id="PS50005">
    <property type="entry name" value="TPR"/>
    <property type="match status" value="1"/>
</dbReference>
<evidence type="ECO:0000259" key="3">
    <source>
        <dbReference type="PROSITE" id="PS50097"/>
    </source>
</evidence>
<dbReference type="GO" id="GO:0070286">
    <property type="term" value="P:axonemal dynein complex assembly"/>
    <property type="evidence" value="ECO:0007669"/>
    <property type="project" value="TreeGrafter"/>
</dbReference>
<evidence type="ECO:0000313" key="5">
    <source>
        <dbReference type="Proteomes" id="UP000242457"/>
    </source>
</evidence>
<reference evidence="4 5" key="1">
    <citation type="submission" date="2014-07" db="EMBL/GenBank/DDBJ databases">
        <title>Genomic and transcriptomic analysis on Apis cerana provide comprehensive insights into honey bee biology.</title>
        <authorList>
            <person name="Diao Q."/>
            <person name="Sun L."/>
            <person name="Zheng H."/>
            <person name="Zheng H."/>
            <person name="Xu S."/>
            <person name="Wang S."/>
            <person name="Zeng Z."/>
            <person name="Hu F."/>
            <person name="Su S."/>
            <person name="Wu J."/>
        </authorList>
    </citation>
    <scope>NUCLEOTIDE SEQUENCE [LARGE SCALE GENOMIC DNA]</scope>
    <source>
        <tissue evidence="4">Pupae without intestine</tissue>
    </source>
</reference>
<feature type="region of interest" description="Disordered" evidence="2">
    <location>
        <begin position="281"/>
        <end position="307"/>
    </location>
</feature>
<dbReference type="Proteomes" id="UP000242457">
    <property type="component" value="Unassembled WGS sequence"/>
</dbReference>
<dbReference type="SUPFAM" id="SSF54695">
    <property type="entry name" value="POZ domain"/>
    <property type="match status" value="1"/>
</dbReference>
<evidence type="ECO:0000256" key="2">
    <source>
        <dbReference type="SAM" id="MobiDB-lite"/>
    </source>
</evidence>
<feature type="region of interest" description="Disordered" evidence="2">
    <location>
        <begin position="221"/>
        <end position="247"/>
    </location>
</feature>
<dbReference type="Gene3D" id="1.25.40.10">
    <property type="entry name" value="Tetratricopeptide repeat domain"/>
    <property type="match status" value="1"/>
</dbReference>
<dbReference type="GO" id="GO:0005737">
    <property type="term" value="C:cytoplasm"/>
    <property type="evidence" value="ECO:0007669"/>
    <property type="project" value="TreeGrafter"/>
</dbReference>
<protein>
    <submittedName>
        <fullName evidence="4">Tetratricopeptide repeat protein</fullName>
    </submittedName>
</protein>
<dbReference type="GO" id="GO:0005813">
    <property type="term" value="C:centrosome"/>
    <property type="evidence" value="ECO:0007669"/>
    <property type="project" value="TreeGrafter"/>
</dbReference>
<dbReference type="InterPro" id="IPR019734">
    <property type="entry name" value="TPR_rpt"/>
</dbReference>
<dbReference type="PANTHER" id="PTHR46540:SF1">
    <property type="entry name" value="TETRATRICOPEPTIDE REPEAT PROTEIN 12"/>
    <property type="match status" value="1"/>
</dbReference>
<evidence type="ECO:0000313" key="4">
    <source>
        <dbReference type="EMBL" id="PBC33151.1"/>
    </source>
</evidence>
<keyword evidence="1" id="KW-0802">TPR repeat</keyword>
<organism evidence="4 5">
    <name type="scientific">Apis cerana cerana</name>
    <name type="common">Oriental honeybee</name>
    <dbReference type="NCBI Taxonomy" id="94128"/>
    <lineage>
        <taxon>Eukaryota</taxon>
        <taxon>Metazoa</taxon>
        <taxon>Ecdysozoa</taxon>
        <taxon>Arthropoda</taxon>
        <taxon>Hexapoda</taxon>
        <taxon>Insecta</taxon>
        <taxon>Pterygota</taxon>
        <taxon>Neoptera</taxon>
        <taxon>Endopterygota</taxon>
        <taxon>Hymenoptera</taxon>
        <taxon>Apocrita</taxon>
        <taxon>Aculeata</taxon>
        <taxon>Apoidea</taxon>
        <taxon>Anthophila</taxon>
        <taxon>Apidae</taxon>
        <taxon>Apis</taxon>
    </lineage>
</organism>
<dbReference type="AlphaFoldDB" id="A0A2A3EQ32"/>
<accession>A0A2A3EQ32</accession>
<dbReference type="InterPro" id="IPR043195">
    <property type="entry name" value="TTC12"/>
</dbReference>
<dbReference type="InterPro" id="IPR000210">
    <property type="entry name" value="BTB/POZ_dom"/>
</dbReference>
<dbReference type="OrthoDB" id="2017782at2759"/>
<dbReference type="SMART" id="SM00028">
    <property type="entry name" value="TPR"/>
    <property type="match status" value="3"/>
</dbReference>
<feature type="region of interest" description="Disordered" evidence="2">
    <location>
        <begin position="153"/>
        <end position="189"/>
    </location>
</feature>